<evidence type="ECO:0000313" key="2">
    <source>
        <dbReference type="EMBL" id="QHT30190.1"/>
    </source>
</evidence>
<organism evidence="2">
    <name type="scientific">viral metagenome</name>
    <dbReference type="NCBI Taxonomy" id="1070528"/>
    <lineage>
        <taxon>unclassified sequences</taxon>
        <taxon>metagenomes</taxon>
        <taxon>organismal metagenomes</taxon>
    </lineage>
</organism>
<evidence type="ECO:0000256" key="1">
    <source>
        <dbReference type="SAM" id="MobiDB-lite"/>
    </source>
</evidence>
<dbReference type="EMBL" id="MN738893">
    <property type="protein sequence ID" value="QHT30190.1"/>
    <property type="molecule type" value="Genomic_DNA"/>
</dbReference>
<proteinExistence type="predicted"/>
<reference evidence="2" key="1">
    <citation type="journal article" date="2020" name="Nature">
        <title>Giant virus diversity and host interactions through global metagenomics.</title>
        <authorList>
            <person name="Schulz F."/>
            <person name="Roux S."/>
            <person name="Paez-Espino D."/>
            <person name="Jungbluth S."/>
            <person name="Walsh D.A."/>
            <person name="Denef V.J."/>
            <person name="McMahon K.D."/>
            <person name="Konstantinidis K.T."/>
            <person name="Eloe-Fadrosh E.A."/>
            <person name="Kyrpides N.C."/>
            <person name="Woyke T."/>
        </authorList>
    </citation>
    <scope>NUCLEOTIDE SEQUENCE</scope>
    <source>
        <strain evidence="2">GVMAG-M-3300009149-34</strain>
    </source>
</reference>
<protein>
    <submittedName>
        <fullName evidence="2">Uncharacterized protein</fullName>
    </submittedName>
</protein>
<sequence>MVRYYGRARQRTGSVNRNQPGLKMQGCVTGAGRPSWISRYIKNRVNCNARVGCVDANGNLTGKVKVWDANGISSCASNGTASNPRHLLIPQAPRSRGCAGGVYMLRHNVKCR</sequence>
<feature type="compositionally biased region" description="Basic residues" evidence="1">
    <location>
        <begin position="1"/>
        <end position="10"/>
    </location>
</feature>
<name>A0A6C0EPB9_9ZZZZ</name>
<dbReference type="AlphaFoldDB" id="A0A6C0EPB9"/>
<accession>A0A6C0EPB9</accession>
<feature type="region of interest" description="Disordered" evidence="1">
    <location>
        <begin position="1"/>
        <end position="20"/>
    </location>
</feature>